<evidence type="ECO:0000313" key="1">
    <source>
        <dbReference type="EMBL" id="MBW88851.1"/>
    </source>
</evidence>
<dbReference type="EMBL" id="GGEC01008368">
    <property type="protein sequence ID" value="MBW88851.1"/>
    <property type="molecule type" value="Transcribed_RNA"/>
</dbReference>
<accession>A0A2P2J5U5</accession>
<proteinExistence type="predicted"/>
<organism evidence="1">
    <name type="scientific">Rhizophora mucronata</name>
    <name type="common">Asiatic mangrove</name>
    <dbReference type="NCBI Taxonomy" id="61149"/>
    <lineage>
        <taxon>Eukaryota</taxon>
        <taxon>Viridiplantae</taxon>
        <taxon>Streptophyta</taxon>
        <taxon>Embryophyta</taxon>
        <taxon>Tracheophyta</taxon>
        <taxon>Spermatophyta</taxon>
        <taxon>Magnoliopsida</taxon>
        <taxon>eudicotyledons</taxon>
        <taxon>Gunneridae</taxon>
        <taxon>Pentapetalae</taxon>
        <taxon>rosids</taxon>
        <taxon>fabids</taxon>
        <taxon>Malpighiales</taxon>
        <taxon>Rhizophoraceae</taxon>
        <taxon>Rhizophora</taxon>
    </lineage>
</organism>
<dbReference type="AlphaFoldDB" id="A0A2P2J5U5"/>
<sequence>MQASLYPIFEPSFCLLLHSTESFPQKFEFAAQSDQQSLSCVTHSGYALALLQQGQHHHPYHFLDQAVHVLP</sequence>
<protein>
    <submittedName>
        <fullName evidence="1">Uncharacterized protein MANES_12G021100</fullName>
    </submittedName>
</protein>
<name>A0A2P2J5U5_RHIMU</name>
<reference evidence="1" key="1">
    <citation type="submission" date="2018-02" db="EMBL/GenBank/DDBJ databases">
        <title>Rhizophora mucronata_Transcriptome.</title>
        <authorList>
            <person name="Meera S.P."/>
            <person name="Sreeshan A."/>
            <person name="Augustine A."/>
        </authorList>
    </citation>
    <scope>NUCLEOTIDE SEQUENCE</scope>
    <source>
        <tissue evidence="1">Leaf</tissue>
    </source>
</reference>